<dbReference type="GO" id="GO:0097352">
    <property type="term" value="P:autophagosome maturation"/>
    <property type="evidence" value="ECO:0007669"/>
    <property type="project" value="TreeGrafter"/>
</dbReference>
<organism evidence="8 9">
    <name type="scientific">Babesia microti (strain RI)</name>
    <dbReference type="NCBI Taxonomy" id="1133968"/>
    <lineage>
        <taxon>Eukaryota</taxon>
        <taxon>Sar</taxon>
        <taxon>Alveolata</taxon>
        <taxon>Apicomplexa</taxon>
        <taxon>Aconoidasida</taxon>
        <taxon>Piroplasmida</taxon>
        <taxon>Babesiidae</taxon>
        <taxon>Babesia</taxon>
    </lineage>
</organism>
<dbReference type="FunFam" id="1.10.8.60:FF:000057">
    <property type="entry name" value="AAA family ATPase, CDC48 subfamily"/>
    <property type="match status" value="1"/>
</dbReference>
<dbReference type="GO" id="GO:0031593">
    <property type="term" value="F:polyubiquitin modification-dependent protein binding"/>
    <property type="evidence" value="ECO:0007669"/>
    <property type="project" value="TreeGrafter"/>
</dbReference>
<dbReference type="PANTHER" id="PTHR23077:SF171">
    <property type="entry name" value="NUCLEAR VALOSIN-CONTAINING PROTEIN-LIKE"/>
    <property type="match status" value="1"/>
</dbReference>
<feature type="domain" description="AAA+ ATPase" evidence="6">
    <location>
        <begin position="590"/>
        <end position="728"/>
    </location>
</feature>
<reference evidence="8 9" key="3">
    <citation type="journal article" date="2016" name="Sci. Rep.">
        <title>Genome-wide diversity and gene expression profiling of Babesia microti isolates identify polymorphic genes that mediate host-pathogen interactions.</title>
        <authorList>
            <person name="Silva J.C."/>
            <person name="Cornillot E."/>
            <person name="McCracken C."/>
            <person name="Usmani-Brown S."/>
            <person name="Dwivedi A."/>
            <person name="Ifeonu O.O."/>
            <person name="Crabtree J."/>
            <person name="Gotia H.T."/>
            <person name="Virji A.Z."/>
            <person name="Reynes C."/>
            <person name="Colinge J."/>
            <person name="Kumar V."/>
            <person name="Lawres L."/>
            <person name="Pazzi J.E."/>
            <person name="Pablo J.V."/>
            <person name="Hung C."/>
            <person name="Brancato J."/>
            <person name="Kumari P."/>
            <person name="Orvis J."/>
            <person name="Tretina K."/>
            <person name="Chibucos M."/>
            <person name="Ott S."/>
            <person name="Sadzewicz L."/>
            <person name="Sengamalay N."/>
            <person name="Shetty A.C."/>
            <person name="Su Q."/>
            <person name="Tallon L."/>
            <person name="Fraser C.M."/>
            <person name="Frutos R."/>
            <person name="Molina D.M."/>
            <person name="Krause P.J."/>
            <person name="Ben Mamoun C."/>
        </authorList>
    </citation>
    <scope>NUCLEOTIDE SEQUENCE [LARGE SCALE GENOMIC DNA]</scope>
    <source>
        <strain evidence="8 9">RI</strain>
    </source>
</reference>
<dbReference type="Gene3D" id="3.40.50.300">
    <property type="entry name" value="P-loop containing nucleotide triphosphate hydrolases"/>
    <property type="match status" value="2"/>
</dbReference>
<keyword evidence="2" id="KW-0547">Nucleotide-binding</keyword>
<dbReference type="Gene3D" id="1.10.8.60">
    <property type="match status" value="2"/>
</dbReference>
<dbReference type="SMART" id="SM00382">
    <property type="entry name" value="AAA"/>
    <property type="match status" value="2"/>
</dbReference>
<dbReference type="InterPro" id="IPR003960">
    <property type="entry name" value="ATPase_AAA_CS"/>
</dbReference>
<dbReference type="InterPro" id="IPR009010">
    <property type="entry name" value="Asp_de-COase-like_dom_sf"/>
</dbReference>
<protein>
    <submittedName>
        <fullName evidence="8">Cell division cycle protein 48 homolog</fullName>
    </submittedName>
</protein>
<dbReference type="KEGG" id="bmic:BMR1_01G01965"/>
<reference evidence="8 9" key="1">
    <citation type="journal article" date="2012" name="Nucleic Acids Res.">
        <title>Sequencing of the smallest Apicomplexan genome from the human pathogen Babesia microti.</title>
        <authorList>
            <person name="Cornillot E."/>
            <person name="Hadj-Kaddour K."/>
            <person name="Dassouli A."/>
            <person name="Noel B."/>
            <person name="Ranwez V."/>
            <person name="Vacherie B."/>
            <person name="Augagneur Y."/>
            <person name="Bres V."/>
            <person name="Duclos A."/>
            <person name="Randazzo S."/>
            <person name="Carcy B."/>
            <person name="Debierre-Grockiego F."/>
            <person name="Delbecq S."/>
            <person name="Moubri-Menage K."/>
            <person name="Shams-Eldin H."/>
            <person name="Usmani-Brown S."/>
            <person name="Bringaud F."/>
            <person name="Wincker P."/>
            <person name="Vivares C.P."/>
            <person name="Schwarz R.T."/>
            <person name="Schetters T.P."/>
            <person name="Krause P.J."/>
            <person name="Gorenflot A."/>
            <person name="Berry V."/>
            <person name="Barbe V."/>
            <person name="Ben Mamoun C."/>
        </authorList>
    </citation>
    <scope>NUCLEOTIDE SEQUENCE [LARGE SCALE GENOMIC DNA]</scope>
    <source>
        <strain evidence="8 9">RI</strain>
    </source>
</reference>
<sequence length="834" mass="92794">MGNRIITLLMILMVAPLPLASIRNHNYRHSCRPIQAGLFPFWNKSSKSQKKNSLEDLKLNKDNNFFPNDEDPKKGPSGADVIHSGLTPNLSIVTGDPSTDPTTLYLSLEQMNALGLTSGDIVRVKGRRRRDTIAGVKSSENVDRYKAFVSKDMRRNLRLRNSDVIGIEPLTGIPMASRITILPFSDDLKRCGMDLSIIAGHINQSLFDFFSLPRPLRLGDHFHIHLPNGQEIEFKVLRIESSQGDSEAAIVSPDTIFNLRGKPLDREKDDDSFGEIGYDDIGGMKRQLSKIRELIELPLHHPEVFQAVGISPPKGILLHGLPGTGKTLIAKAIAAETGANFYVINGPEIVSKHFGDSESNLRKIFETAEKNAPSIIFIDEIDSIGTKRDKLGSEAERRIVSQLLTCMDGLYSKKVSNVLVLAATNRANALDSALRRFGRFDREIEITACDEDERFEILLIKTRDMKLSPDVDLRQIAKACHGYVGADISQLCFEAAMECIRQHFGKTDILFFHDDKIPPEILNKIQITKEHFDRALSLCNPSSLRERSIEVPETTWDDIGGLEDVKRELIETVQYPVEHPEKFKKFGQSASKGVLFYGPPGCGKTLLARAIAHECKANFISVKGPELLTMWFGESEANVRELFDKARAAAPCILFFDEMDSIAKERGTSHGGGEAADRVINQILTEIDGVSSSKPIFIIGATNRPDILDPAITRPGRLDQLIYIPLPDRDSRESIFKACLRNSPLAPDVNIKKMADDLEGYSGADISEVCKRAAKEAIRESIAADTEGNMSEGESDKVPFITNKHFQAALASSRRSIRESDIQRYKDFKNRISS</sequence>
<evidence type="ECO:0000313" key="9">
    <source>
        <dbReference type="Proteomes" id="UP000002899"/>
    </source>
</evidence>
<evidence type="ECO:0000313" key="8">
    <source>
        <dbReference type="EMBL" id="SIO73342.1"/>
    </source>
</evidence>
<feature type="domain" description="CDC48 N-terminal subdomain" evidence="7">
    <location>
        <begin position="90"/>
        <end position="173"/>
    </location>
</feature>
<dbReference type="SMR" id="A0A1N6LWU5"/>
<dbReference type="Proteomes" id="UP000002899">
    <property type="component" value="Chromosome I"/>
</dbReference>
<feature type="signal peptide" evidence="5">
    <location>
        <begin position="1"/>
        <end position="21"/>
    </location>
</feature>
<dbReference type="GO" id="GO:0051301">
    <property type="term" value="P:cell division"/>
    <property type="evidence" value="ECO:0007669"/>
    <property type="project" value="UniProtKB-KW"/>
</dbReference>
<dbReference type="GO" id="GO:0051228">
    <property type="term" value="P:mitotic spindle disassembly"/>
    <property type="evidence" value="ECO:0007669"/>
    <property type="project" value="TreeGrafter"/>
</dbReference>
<dbReference type="GO" id="GO:0030970">
    <property type="term" value="P:retrograde protein transport, ER to cytosol"/>
    <property type="evidence" value="ECO:0007669"/>
    <property type="project" value="TreeGrafter"/>
</dbReference>
<name>A0A1N6LWU5_BABMR</name>
<dbReference type="FunFam" id="3.40.50.300:FF:000012">
    <property type="entry name" value="Transitional endoplasmic reticulum ATPase"/>
    <property type="match status" value="1"/>
</dbReference>
<keyword evidence="8" id="KW-0132">Cell division</keyword>
<evidence type="ECO:0000259" key="7">
    <source>
        <dbReference type="SMART" id="SM01073"/>
    </source>
</evidence>
<dbReference type="Pfam" id="PF17862">
    <property type="entry name" value="AAA_lid_3"/>
    <property type="match status" value="2"/>
</dbReference>
<dbReference type="OrthoDB" id="27435at2759"/>
<evidence type="ECO:0000256" key="4">
    <source>
        <dbReference type="SAM" id="MobiDB-lite"/>
    </source>
</evidence>
<evidence type="ECO:0000256" key="3">
    <source>
        <dbReference type="ARBA" id="ARBA00022840"/>
    </source>
</evidence>
<dbReference type="InterPro" id="IPR003593">
    <property type="entry name" value="AAA+_ATPase"/>
</dbReference>
<dbReference type="GO" id="GO:0016887">
    <property type="term" value="F:ATP hydrolysis activity"/>
    <property type="evidence" value="ECO:0007669"/>
    <property type="project" value="InterPro"/>
</dbReference>
<reference evidence="8 9" key="2">
    <citation type="journal article" date="2013" name="PLoS ONE">
        <title>Whole genome mapping and re-organization of the nuclear and mitochondrial genomes of Babesia microti isolates.</title>
        <authorList>
            <person name="Cornillot E."/>
            <person name="Dassouli A."/>
            <person name="Garg A."/>
            <person name="Pachikara N."/>
            <person name="Randazzo S."/>
            <person name="Depoix D."/>
            <person name="Carcy B."/>
            <person name="Delbecq S."/>
            <person name="Frutos R."/>
            <person name="Silva J.C."/>
            <person name="Sutton R."/>
            <person name="Krause P.J."/>
            <person name="Mamoun C.B."/>
        </authorList>
    </citation>
    <scope>NUCLEOTIDE SEQUENCE [LARGE SCALE GENOMIC DNA]</scope>
    <source>
        <strain evidence="8 9">RI</strain>
    </source>
</reference>
<feature type="chain" id="PRO_5012884726" evidence="5">
    <location>
        <begin position="22"/>
        <end position="834"/>
    </location>
</feature>
<accession>A0A1N6LWU5</accession>
<keyword evidence="3" id="KW-0067">ATP-binding</keyword>
<dbReference type="FunFam" id="3.40.50.300:FF:000048">
    <property type="entry name" value="Transitional endoplasmic reticulum ATPase"/>
    <property type="match status" value="1"/>
</dbReference>
<dbReference type="InterPro" id="IPR027417">
    <property type="entry name" value="P-loop_NTPase"/>
</dbReference>
<dbReference type="RefSeq" id="XP_021337444.1">
    <property type="nucleotide sequence ID" value="XM_021482847.1"/>
</dbReference>
<feature type="domain" description="AAA+ ATPase" evidence="6">
    <location>
        <begin position="312"/>
        <end position="450"/>
    </location>
</feature>
<dbReference type="SUPFAM" id="SSF54585">
    <property type="entry name" value="Cdc48 domain 2-like"/>
    <property type="match status" value="1"/>
</dbReference>
<dbReference type="SUPFAM" id="SSF50692">
    <property type="entry name" value="ADC-like"/>
    <property type="match status" value="1"/>
</dbReference>
<dbReference type="GO" id="GO:0005829">
    <property type="term" value="C:cytosol"/>
    <property type="evidence" value="ECO:0007669"/>
    <property type="project" value="TreeGrafter"/>
</dbReference>
<dbReference type="InterPro" id="IPR003338">
    <property type="entry name" value="CDC4_N-term_subdom"/>
</dbReference>
<dbReference type="GO" id="GO:0034098">
    <property type="term" value="C:VCP-NPL4-UFD1 AAA ATPase complex"/>
    <property type="evidence" value="ECO:0007669"/>
    <property type="project" value="TreeGrafter"/>
</dbReference>
<dbReference type="GO" id="GO:0005524">
    <property type="term" value="F:ATP binding"/>
    <property type="evidence" value="ECO:0007669"/>
    <property type="project" value="UniProtKB-KW"/>
</dbReference>
<dbReference type="PROSITE" id="PS00674">
    <property type="entry name" value="AAA"/>
    <property type="match status" value="2"/>
</dbReference>
<dbReference type="Gene3D" id="2.40.40.20">
    <property type="match status" value="1"/>
</dbReference>
<keyword evidence="1" id="KW-0677">Repeat</keyword>
<dbReference type="Pfam" id="PF00004">
    <property type="entry name" value="AAA"/>
    <property type="match status" value="2"/>
</dbReference>
<dbReference type="PANTHER" id="PTHR23077">
    <property type="entry name" value="AAA-FAMILY ATPASE"/>
    <property type="match status" value="1"/>
</dbReference>
<evidence type="ECO:0000256" key="2">
    <source>
        <dbReference type="ARBA" id="ARBA00022741"/>
    </source>
</evidence>
<dbReference type="GeneID" id="24423465"/>
<dbReference type="InterPro" id="IPR003959">
    <property type="entry name" value="ATPase_AAA_core"/>
</dbReference>
<dbReference type="GO" id="GO:0005634">
    <property type="term" value="C:nucleus"/>
    <property type="evidence" value="ECO:0007669"/>
    <property type="project" value="TreeGrafter"/>
</dbReference>
<dbReference type="Pfam" id="PF09336">
    <property type="entry name" value="Vps4_C"/>
    <property type="match status" value="1"/>
</dbReference>
<dbReference type="InterPro" id="IPR041569">
    <property type="entry name" value="AAA_lid_3"/>
</dbReference>
<dbReference type="AlphaFoldDB" id="A0A1N6LWU5"/>
<keyword evidence="8" id="KW-0131">Cell cycle</keyword>
<dbReference type="InterPro" id="IPR050168">
    <property type="entry name" value="AAA_ATPase_domain"/>
</dbReference>
<keyword evidence="5" id="KW-0732">Signal</keyword>
<dbReference type="SUPFAM" id="SSF52540">
    <property type="entry name" value="P-loop containing nucleoside triphosphate hydrolases"/>
    <property type="match status" value="2"/>
</dbReference>
<proteinExistence type="predicted"/>
<keyword evidence="9" id="KW-1185">Reference proteome</keyword>
<dbReference type="VEuPathDB" id="PiroplasmaDB:BMR1_01G01965"/>
<dbReference type="InterPro" id="IPR029067">
    <property type="entry name" value="CDC48_domain_2-like_sf"/>
</dbReference>
<dbReference type="SMART" id="SM01073">
    <property type="entry name" value="CDC48_N"/>
    <property type="match status" value="1"/>
</dbReference>
<evidence type="ECO:0000256" key="1">
    <source>
        <dbReference type="ARBA" id="ARBA00022737"/>
    </source>
</evidence>
<gene>
    <name evidence="8" type="ORF">BMR1_01G01965</name>
</gene>
<evidence type="ECO:0000259" key="6">
    <source>
        <dbReference type="SMART" id="SM00382"/>
    </source>
</evidence>
<dbReference type="EMBL" id="FO082871">
    <property type="protein sequence ID" value="SIO73342.1"/>
    <property type="molecule type" value="Genomic_DNA"/>
</dbReference>
<dbReference type="InterPro" id="IPR015415">
    <property type="entry name" value="Spast_Vps4_C"/>
</dbReference>
<feature type="region of interest" description="Disordered" evidence="4">
    <location>
        <begin position="54"/>
        <end position="81"/>
    </location>
</feature>
<dbReference type="Gene3D" id="3.10.330.10">
    <property type="match status" value="1"/>
</dbReference>
<dbReference type="CDD" id="cd19528">
    <property type="entry name" value="RecA-like_CDC48_r2-like"/>
    <property type="match status" value="1"/>
</dbReference>
<evidence type="ECO:0000256" key="5">
    <source>
        <dbReference type="SAM" id="SignalP"/>
    </source>
</evidence>